<dbReference type="Proteomes" id="UP001371456">
    <property type="component" value="Unassembled WGS sequence"/>
</dbReference>
<dbReference type="GO" id="GO:0005886">
    <property type="term" value="C:plasma membrane"/>
    <property type="evidence" value="ECO:0007669"/>
    <property type="project" value="UniProtKB-ARBA"/>
</dbReference>
<feature type="transmembrane region" description="Helical" evidence="10">
    <location>
        <begin position="1238"/>
        <end position="1266"/>
    </location>
</feature>
<dbReference type="InterPro" id="IPR013525">
    <property type="entry name" value="ABC2_TM"/>
</dbReference>
<keyword evidence="4 10" id="KW-0812">Transmembrane</keyword>
<dbReference type="InterPro" id="IPR043926">
    <property type="entry name" value="ABCG_dom"/>
</dbReference>
<feature type="transmembrane region" description="Helical" evidence="10">
    <location>
        <begin position="1321"/>
        <end position="1345"/>
    </location>
</feature>
<keyword evidence="7" id="KW-0067">ATP-binding</keyword>
<feature type="transmembrane region" description="Helical" evidence="10">
    <location>
        <begin position="580"/>
        <end position="604"/>
    </location>
</feature>
<feature type="transmembrane region" description="Helical" evidence="10">
    <location>
        <begin position="1208"/>
        <end position="1226"/>
    </location>
</feature>
<dbReference type="CDD" id="cd03232">
    <property type="entry name" value="ABCG_PDR_domain2"/>
    <property type="match status" value="1"/>
</dbReference>
<feature type="transmembrane region" description="Helical" evidence="10">
    <location>
        <begin position="1433"/>
        <end position="1456"/>
    </location>
</feature>
<feature type="domain" description="ABC transporter" evidence="11">
    <location>
        <begin position="862"/>
        <end position="1114"/>
    </location>
</feature>
<comment type="caution">
    <text evidence="12">The sequence shown here is derived from an EMBL/GenBank/DDBJ whole genome shotgun (WGS) entry which is preliminary data.</text>
</comment>
<feature type="transmembrane region" description="Helical" evidence="10">
    <location>
        <begin position="663"/>
        <end position="682"/>
    </location>
</feature>
<dbReference type="GO" id="GO:0009914">
    <property type="term" value="P:hormone transport"/>
    <property type="evidence" value="ECO:0007669"/>
    <property type="project" value="UniProtKB-ARBA"/>
</dbReference>
<evidence type="ECO:0000256" key="3">
    <source>
        <dbReference type="ARBA" id="ARBA00022448"/>
    </source>
</evidence>
<dbReference type="InterPro" id="IPR034001">
    <property type="entry name" value="ABCG_PDR_1"/>
</dbReference>
<dbReference type="SMART" id="SM00382">
    <property type="entry name" value="AAA"/>
    <property type="match status" value="2"/>
</dbReference>
<dbReference type="GO" id="GO:0016887">
    <property type="term" value="F:ATP hydrolysis activity"/>
    <property type="evidence" value="ECO:0007669"/>
    <property type="project" value="InterPro"/>
</dbReference>
<dbReference type="GO" id="GO:2000032">
    <property type="term" value="P:regulation of secondary shoot formation"/>
    <property type="evidence" value="ECO:0007669"/>
    <property type="project" value="UniProtKB-ARBA"/>
</dbReference>
<feature type="transmembrane region" description="Helical" evidence="10">
    <location>
        <begin position="770"/>
        <end position="797"/>
    </location>
</feature>
<feature type="transmembrane region" description="Helical" evidence="10">
    <location>
        <begin position="1351"/>
        <end position="1370"/>
    </location>
</feature>
<evidence type="ECO:0000259" key="11">
    <source>
        <dbReference type="PROSITE" id="PS50893"/>
    </source>
</evidence>
<dbReference type="Pfam" id="PF00005">
    <property type="entry name" value="ABC_tran"/>
    <property type="match status" value="2"/>
</dbReference>
<dbReference type="PROSITE" id="PS50893">
    <property type="entry name" value="ABC_TRANSPORTER_2"/>
    <property type="match status" value="2"/>
</dbReference>
<feature type="transmembrane region" description="Helical" evidence="10">
    <location>
        <begin position="688"/>
        <end position="709"/>
    </location>
</feature>
<evidence type="ECO:0000256" key="7">
    <source>
        <dbReference type="ARBA" id="ARBA00022840"/>
    </source>
</evidence>
<evidence type="ECO:0000256" key="5">
    <source>
        <dbReference type="ARBA" id="ARBA00022737"/>
    </source>
</evidence>
<feature type="transmembrane region" description="Helical" evidence="10">
    <location>
        <begin position="1382"/>
        <end position="1401"/>
    </location>
</feature>
<evidence type="ECO:0000256" key="8">
    <source>
        <dbReference type="ARBA" id="ARBA00022989"/>
    </source>
</evidence>
<evidence type="ECO:0000256" key="9">
    <source>
        <dbReference type="ARBA" id="ARBA00023136"/>
    </source>
</evidence>
<organism evidence="12 13">
    <name type="scientific">Solanum bulbocastanum</name>
    <name type="common">Wild potato</name>
    <dbReference type="NCBI Taxonomy" id="147425"/>
    <lineage>
        <taxon>Eukaryota</taxon>
        <taxon>Viridiplantae</taxon>
        <taxon>Streptophyta</taxon>
        <taxon>Embryophyta</taxon>
        <taxon>Tracheophyta</taxon>
        <taxon>Spermatophyta</taxon>
        <taxon>Magnoliopsida</taxon>
        <taxon>eudicotyledons</taxon>
        <taxon>Gunneridae</taxon>
        <taxon>Pentapetalae</taxon>
        <taxon>asterids</taxon>
        <taxon>lamiids</taxon>
        <taxon>Solanales</taxon>
        <taxon>Solanaceae</taxon>
        <taxon>Solanoideae</taxon>
        <taxon>Solaneae</taxon>
        <taxon>Solanum</taxon>
    </lineage>
</organism>
<evidence type="ECO:0000256" key="6">
    <source>
        <dbReference type="ARBA" id="ARBA00022741"/>
    </source>
</evidence>
<gene>
    <name evidence="12" type="ORF">RDI58_027483</name>
</gene>
<dbReference type="PANTHER" id="PTHR48040">
    <property type="entry name" value="PLEIOTROPIC DRUG RESISTANCE PROTEIN 1-LIKE ISOFORM X1"/>
    <property type="match status" value="1"/>
</dbReference>
<dbReference type="FunFam" id="3.40.50.300:FF:000179">
    <property type="entry name" value="ABC transporter G family member 34"/>
    <property type="match status" value="1"/>
</dbReference>
<feature type="transmembrane region" description="Helical" evidence="10">
    <location>
        <begin position="544"/>
        <end position="565"/>
    </location>
</feature>
<evidence type="ECO:0000313" key="13">
    <source>
        <dbReference type="Proteomes" id="UP001371456"/>
    </source>
</evidence>
<dbReference type="GO" id="GO:0005524">
    <property type="term" value="F:ATP binding"/>
    <property type="evidence" value="ECO:0007669"/>
    <property type="project" value="UniProtKB-KW"/>
</dbReference>
<dbReference type="Gene3D" id="3.40.50.300">
    <property type="entry name" value="P-loop containing nucleotide triphosphate hydrolases"/>
    <property type="match status" value="2"/>
</dbReference>
<evidence type="ECO:0000256" key="2">
    <source>
        <dbReference type="ARBA" id="ARBA00006012"/>
    </source>
</evidence>
<feature type="domain" description="ABC transporter" evidence="11">
    <location>
        <begin position="175"/>
        <end position="448"/>
    </location>
</feature>
<dbReference type="EMBL" id="JBANQN010000011">
    <property type="protein sequence ID" value="KAK6776482.1"/>
    <property type="molecule type" value="Genomic_DNA"/>
</dbReference>
<dbReference type="Pfam" id="PF14510">
    <property type="entry name" value="ABC_trans_N"/>
    <property type="match status" value="1"/>
</dbReference>
<dbReference type="InterPro" id="IPR003593">
    <property type="entry name" value="AAA+_ATPase"/>
</dbReference>
<comment type="similarity">
    <text evidence="2">Belongs to the ABC transporter superfamily. ABCG family. PDR (TC 3.A.1.205) subfamily.</text>
</comment>
<dbReference type="InterPro" id="IPR013581">
    <property type="entry name" value="PDR_assoc"/>
</dbReference>
<feature type="transmembrane region" description="Helical" evidence="10">
    <location>
        <begin position="1286"/>
        <end position="1309"/>
    </location>
</feature>
<dbReference type="InterPro" id="IPR034003">
    <property type="entry name" value="ABCG_PDR_2"/>
</dbReference>
<dbReference type="CDD" id="cd03233">
    <property type="entry name" value="ABCG_PDR_domain1"/>
    <property type="match status" value="1"/>
</dbReference>
<dbReference type="InterPro" id="IPR003439">
    <property type="entry name" value="ABC_transporter-like_ATP-bd"/>
</dbReference>
<proteinExistence type="inferred from homology"/>
<dbReference type="Pfam" id="PF19055">
    <property type="entry name" value="ABC2_membrane_7"/>
    <property type="match status" value="2"/>
</dbReference>
<dbReference type="InterPro" id="IPR029481">
    <property type="entry name" value="ABC_trans_N"/>
</dbReference>
<evidence type="ECO:0000256" key="10">
    <source>
        <dbReference type="SAM" id="Phobius"/>
    </source>
</evidence>
<dbReference type="GO" id="GO:0140359">
    <property type="term" value="F:ABC-type transporter activity"/>
    <property type="evidence" value="ECO:0007669"/>
    <property type="project" value="InterPro"/>
</dbReference>
<keyword evidence="3" id="KW-0813">Transport</keyword>
<name>A0AAN8SYB9_SOLBU</name>
<evidence type="ECO:0000313" key="12">
    <source>
        <dbReference type="EMBL" id="KAK6776482.1"/>
    </source>
</evidence>
<evidence type="ECO:0000256" key="4">
    <source>
        <dbReference type="ARBA" id="ARBA00022692"/>
    </source>
</evidence>
<evidence type="ECO:0000256" key="1">
    <source>
        <dbReference type="ARBA" id="ARBA00004141"/>
    </source>
</evidence>
<comment type="subcellular location">
    <subcellularLocation>
        <location evidence="1">Membrane</location>
        <topology evidence="1">Multi-pass membrane protein</topology>
    </subcellularLocation>
</comment>
<accession>A0AAN8SYB9</accession>
<keyword evidence="13" id="KW-1185">Reference proteome</keyword>
<dbReference type="InterPro" id="IPR027417">
    <property type="entry name" value="P-loop_NTPase"/>
</dbReference>
<feature type="transmembrane region" description="Helical" evidence="10">
    <location>
        <begin position="616"/>
        <end position="634"/>
    </location>
</feature>
<keyword evidence="5" id="KW-0677">Repeat</keyword>
<dbReference type="SUPFAM" id="SSF52540">
    <property type="entry name" value="P-loop containing nucleoside triphosphate hydrolases"/>
    <property type="match status" value="2"/>
</dbReference>
<dbReference type="FunFam" id="3.40.50.300:FF:000059">
    <property type="entry name" value="ABC transporter G family member 40"/>
    <property type="match status" value="1"/>
</dbReference>
<dbReference type="Pfam" id="PF08370">
    <property type="entry name" value="PDR_assoc"/>
    <property type="match status" value="1"/>
</dbReference>
<keyword evidence="8 10" id="KW-1133">Transmembrane helix</keyword>
<keyword evidence="6" id="KW-0547">Nucleotide-binding</keyword>
<sequence>MMEGAFVGNELARLRSSNSRGTSWRSSQSIMEVLGGQRDDFFMKNYSTRWREMAEEEEKELKWAAIDRLPTYDRMRKGMMKEVIGNGRVVHHEVDMTNLGNQDRKVLMESILKVVEDDNEKFLRRLRNRTDRVGIEIPKIEVRFENLSVEGDAYVGTRALPTLLNSTLNTIEAVLGLINLSPSKKRVVKILEDVSGIIRPSRMTLLLGPPGSGKTTLLKALAGKSEDDLRVTGKITYCGHEFHEFVPQRTSAYISQHDLHHGEMTVRETLDFAGRCLGVGTRYDLLVELSRREKEAGIMPDPQIDAFMKATAMEGLETSLITDYVLKILGLDICADIMVGDDMRRGISGGQKKRVTTGEMLVGPAKAFFMDEISKGLDSSTTYQIVKFMRQMVHVNDITMVISLLQPDPETFDLFDDVILLSEGQIVYQGPKENVLEFFEYMGFRCPERKGIADFLVEVTSKKDQEQYWFRNSRPYVYISVPEFAESFNSFQIGEQIIIELTIPYDKFSVHRAALVKNKYGISNLELFKACFAREWLLMKRSSFLYIFKTTQITIMATIALTVFLRTQMKAGNVKDSAKFWGALFFSLINVMFNGMQELAMTVFRLPVFFKQRDSLFYPAWAFALPIWVLKIPISLVESSIWIILTYYTIGFAPAASRFFKQLLAFVGVHQMALSLFRFIAAAGRTQVVANTLGTFTLLLVFILGGFIVSKDDIQDWMIWGYYLSPMMYGQNAIAINEFLDDRWSAPTNGSQPTVGKTLLHDRGLFTTEAWYWICIAALFGFSLLFNVLFIAALTFLNPLGDIKAVNVEDDEKNNSRPQEKRAVGGIQMATTCSQVNTSCVVPFPNKESRKRMVLPFQPLSLAFNHVNYYVDMPAEMKTQGIEEDRLQLLRDVSGVFRPGILTALVGVSGAGKTTLMDVLAGRKTGGYIEGCIKISGYPKNQTTFARVSGYCEQNDIHSPYVTIYESLLYSAWLRLPSDVKTETRKMFVEEVMELVELKPLRNALVGLPGINGLSTEQRKRLTTAVELVANPSIIFMDEPTSGLDARAAAIVMRTVRKTVDTGRTVVCTIHQPSIDIFEAFDELLLMKRGGQVIYAGPLGARSQTMVEYFEAIRGVPKIRECDNPATWMLDISSASMEANLDVDFAEVYAKSDLYQRNQQLIKELSTPAPRTEDLYFPTQYSQSFITQCKACFWKQHWSYWRNSQYNAIRFFMTVIIGIMFGVIFWDKGNKIYRQQDLLNLLGATYAAVMFLGATNASAVQSVVAVERTVFYRERAAGMYSELPYAFAQVAIETIYVAVQTFMYSLLLFSMIGYEWTPAKFFYFYYFIFMCFTYFSMYGMMVVALTPGYQIAAIVMSFFLSFWNLFSGFLVPRPLIPVWWRWYYWGSPVAWTIYGIFASQVGDRTDELEIPGETVKMQVNQFLKEYLGYDHDFLVAVVFAHVGWVLLFFFVFAYGIKFLNHQKR</sequence>
<dbReference type="Pfam" id="PF01061">
    <property type="entry name" value="ABC2_membrane"/>
    <property type="match status" value="2"/>
</dbReference>
<keyword evidence="9 10" id="KW-0472">Membrane</keyword>
<dbReference type="PANTHER" id="PTHR48040:SF48">
    <property type="entry name" value="AAA+ ATPASE DOMAIN, PIGMENT PERMEASE_PROTEIN ATP-BINDING CASSETTE SUB-FAMILY G"/>
    <property type="match status" value="1"/>
</dbReference>
<reference evidence="12 13" key="1">
    <citation type="submission" date="2024-02" db="EMBL/GenBank/DDBJ databases">
        <title>de novo genome assembly of Solanum bulbocastanum strain 11H21.</title>
        <authorList>
            <person name="Hosaka A.J."/>
        </authorList>
    </citation>
    <scope>NUCLEOTIDE SEQUENCE [LARGE SCALE GENOMIC DNA]</scope>
    <source>
        <tissue evidence="12">Young leaves</tissue>
    </source>
</reference>
<protein>
    <recommendedName>
        <fullName evidence="11">ABC transporter domain-containing protein</fullName>
    </recommendedName>
</protein>